<dbReference type="Proteomes" id="UP000765509">
    <property type="component" value="Unassembled WGS sequence"/>
</dbReference>
<evidence type="ECO:0000313" key="2">
    <source>
        <dbReference type="EMBL" id="MBW0538499.1"/>
    </source>
</evidence>
<dbReference type="OrthoDB" id="9997817at2759"/>
<sequence length="210" mass="23825">MEEAEDEEGESEETDVAASPKASEAPNIALSNKPLLSQAKLNLFKLMEKMTQFIGQLTQVVSPRENSRASAFKTQSIKAPDYFDGTQAHKLGGFIKSCQLISHNYPENFFSGWKKALYSTSFLIGRAREWIEPYLSNISNENPSYLLNSCKLFETQLFTLFGDQNKVVKAEQEFQNIWMKESGHVSLYIADFGSLMSRIGDWGERDYIHV</sequence>
<evidence type="ECO:0000313" key="3">
    <source>
        <dbReference type="Proteomes" id="UP000765509"/>
    </source>
</evidence>
<comment type="caution">
    <text evidence="2">The sequence shown here is derived from an EMBL/GenBank/DDBJ whole genome shotgun (WGS) entry which is preliminary data.</text>
</comment>
<name>A0A9Q3FG32_9BASI</name>
<evidence type="ECO:0000256" key="1">
    <source>
        <dbReference type="SAM" id="MobiDB-lite"/>
    </source>
</evidence>
<organism evidence="2 3">
    <name type="scientific">Austropuccinia psidii MF-1</name>
    <dbReference type="NCBI Taxonomy" id="1389203"/>
    <lineage>
        <taxon>Eukaryota</taxon>
        <taxon>Fungi</taxon>
        <taxon>Dikarya</taxon>
        <taxon>Basidiomycota</taxon>
        <taxon>Pucciniomycotina</taxon>
        <taxon>Pucciniomycetes</taxon>
        <taxon>Pucciniales</taxon>
        <taxon>Sphaerophragmiaceae</taxon>
        <taxon>Austropuccinia</taxon>
    </lineage>
</organism>
<feature type="region of interest" description="Disordered" evidence="1">
    <location>
        <begin position="1"/>
        <end position="24"/>
    </location>
</feature>
<proteinExistence type="predicted"/>
<dbReference type="EMBL" id="AVOT02043079">
    <property type="protein sequence ID" value="MBW0538499.1"/>
    <property type="molecule type" value="Genomic_DNA"/>
</dbReference>
<gene>
    <name evidence="2" type="ORF">O181_078214</name>
</gene>
<keyword evidence="3" id="KW-1185">Reference proteome</keyword>
<protein>
    <recommendedName>
        <fullName evidence="4">Retrotransposon gag domain-containing protein</fullName>
    </recommendedName>
</protein>
<reference evidence="2" key="1">
    <citation type="submission" date="2021-03" db="EMBL/GenBank/DDBJ databases">
        <title>Draft genome sequence of rust myrtle Austropuccinia psidii MF-1, a brazilian biotype.</title>
        <authorList>
            <person name="Quecine M.C."/>
            <person name="Pachon D.M.R."/>
            <person name="Bonatelli M.L."/>
            <person name="Correr F.H."/>
            <person name="Franceschini L.M."/>
            <person name="Leite T.F."/>
            <person name="Margarido G.R.A."/>
            <person name="Almeida C.A."/>
            <person name="Ferrarezi J.A."/>
            <person name="Labate C.A."/>
        </authorList>
    </citation>
    <scope>NUCLEOTIDE SEQUENCE</scope>
    <source>
        <strain evidence="2">MF-1</strain>
    </source>
</reference>
<feature type="compositionally biased region" description="Acidic residues" evidence="1">
    <location>
        <begin position="1"/>
        <end position="15"/>
    </location>
</feature>
<evidence type="ECO:0008006" key="4">
    <source>
        <dbReference type="Google" id="ProtNLM"/>
    </source>
</evidence>
<accession>A0A9Q3FG32</accession>
<dbReference type="AlphaFoldDB" id="A0A9Q3FG32"/>